<dbReference type="AlphaFoldDB" id="A0A1L3F3P1"/>
<keyword evidence="1" id="KW-0812">Transmembrane</keyword>
<dbReference type="Proteomes" id="UP000181962">
    <property type="component" value="Chromosome"/>
</dbReference>
<feature type="transmembrane region" description="Helical" evidence="1">
    <location>
        <begin position="12"/>
        <end position="33"/>
    </location>
</feature>
<organism evidence="2 3">
    <name type="scientific">Bradyrhizobium japonicum</name>
    <dbReference type="NCBI Taxonomy" id="375"/>
    <lineage>
        <taxon>Bacteria</taxon>
        <taxon>Pseudomonadati</taxon>
        <taxon>Pseudomonadota</taxon>
        <taxon>Alphaproteobacteria</taxon>
        <taxon>Hyphomicrobiales</taxon>
        <taxon>Nitrobacteraceae</taxon>
        <taxon>Bradyrhizobium</taxon>
    </lineage>
</organism>
<evidence type="ECO:0000313" key="3">
    <source>
        <dbReference type="Proteomes" id="UP000181962"/>
    </source>
</evidence>
<protein>
    <submittedName>
        <fullName evidence="2">Uncharacterized protein</fullName>
    </submittedName>
</protein>
<keyword evidence="1" id="KW-1133">Transmembrane helix</keyword>
<reference evidence="2 3" key="1">
    <citation type="submission" date="2016-11" db="EMBL/GenBank/DDBJ databases">
        <title>Complete Genome Sequence of Bradyrhizobium sp. strain J5, an isolated from soybean nodule in Hokkaido.</title>
        <authorList>
            <person name="Kanehara K."/>
        </authorList>
    </citation>
    <scope>NUCLEOTIDE SEQUENCE [LARGE SCALE GENOMIC DNA]</scope>
    <source>
        <strain evidence="2 3">J5</strain>
    </source>
</reference>
<dbReference type="EMBL" id="CP017637">
    <property type="protein sequence ID" value="APG07894.1"/>
    <property type="molecule type" value="Genomic_DNA"/>
</dbReference>
<sequence>MPCARRRRVLDHILRFVTLGSIIVGMAAIYAALHTNNRRLGADIFLRYSDRVSDLRRRLPVAAFLERGAAGDIEITPEERRAVHEIIHAIFELYELKVHGFFPPAIWKIREPDIERLLSLPVFQQELAGLEGRYTRHPRLTAWLEKIRGQQEIV</sequence>
<evidence type="ECO:0000256" key="1">
    <source>
        <dbReference type="SAM" id="Phobius"/>
    </source>
</evidence>
<evidence type="ECO:0000313" key="2">
    <source>
        <dbReference type="EMBL" id="APG07894.1"/>
    </source>
</evidence>
<keyword evidence="1" id="KW-0472">Membrane</keyword>
<gene>
    <name evidence="2" type="ORF">BKD09_06070</name>
</gene>
<name>A0A1L3F3P1_BRAJP</name>
<accession>A0A1L3F3P1</accession>
<proteinExistence type="predicted"/>